<dbReference type="SUPFAM" id="SSF51735">
    <property type="entry name" value="NAD(P)-binding Rossmann-fold domains"/>
    <property type="match status" value="1"/>
</dbReference>
<feature type="domain" description="Gal80p-like C-terminal" evidence="3">
    <location>
        <begin position="139"/>
        <end position="279"/>
    </location>
</feature>
<dbReference type="Gene3D" id="3.30.360.10">
    <property type="entry name" value="Dihydrodipicolinate Reductase, domain 2"/>
    <property type="match status" value="1"/>
</dbReference>
<comment type="caution">
    <text evidence="4">The sequence shown here is derived from an EMBL/GenBank/DDBJ whole genome shotgun (WGS) entry which is preliminary data.</text>
</comment>
<dbReference type="InterPro" id="IPR036291">
    <property type="entry name" value="NAD(P)-bd_dom_sf"/>
</dbReference>
<dbReference type="PANTHER" id="PTHR43818">
    <property type="entry name" value="BCDNA.GH03377"/>
    <property type="match status" value="1"/>
</dbReference>
<proteinExistence type="predicted"/>
<dbReference type="GO" id="GO:0000166">
    <property type="term" value="F:nucleotide binding"/>
    <property type="evidence" value="ECO:0007669"/>
    <property type="project" value="InterPro"/>
</dbReference>
<feature type="domain" description="Gfo/Idh/MocA-like oxidoreductase N-terminal" evidence="2">
    <location>
        <begin position="11"/>
        <end position="131"/>
    </location>
</feature>
<dbReference type="Pfam" id="PF01408">
    <property type="entry name" value="GFO_IDH_MocA"/>
    <property type="match status" value="1"/>
</dbReference>
<dbReference type="EMBL" id="JASJOS010000008">
    <property type="protein sequence ID" value="MDJ1482664.1"/>
    <property type="molecule type" value="Genomic_DNA"/>
</dbReference>
<dbReference type="GO" id="GO:0016491">
    <property type="term" value="F:oxidoreductase activity"/>
    <property type="evidence" value="ECO:0007669"/>
    <property type="project" value="UniProtKB-KW"/>
</dbReference>
<dbReference type="RefSeq" id="WP_313981963.1">
    <property type="nucleotide sequence ID" value="NZ_JASJOS010000008.1"/>
</dbReference>
<name>A0AAE3QTQ6_9BACT</name>
<dbReference type="Gene3D" id="3.40.50.720">
    <property type="entry name" value="NAD(P)-binding Rossmann-like Domain"/>
    <property type="match status" value="1"/>
</dbReference>
<sequence>MKNISATTKKIRVGIIGANTTNWASRSHIPALKLLPEFEITAVSTTKISSAQQAAAKFGVKHAFDNESDLVNCPDVDLVVIAVKVPYHYQLVKAAIEAGKMVYCEWPLGNGTREAEEMVTLANDKGLRTFTGLQALSLPETIYLKKVIADGLIGEVLSSNILGSGGMWADIRSEGNIYMYDPANGATMLEIPFAHTLAAYLAVLGNYQSMSTTLARRRTEVTLLTNGTKVPQLTNDQIVVSGILEAGIVSNIHYRSGISTGTNFLWEINGTKGDILVSGQLGHYQLTPITVQYAASGEKLQSLEIPTNYLTDVPEPLHQPVYGLYYTYKAVWNDIQNNTHTVPDFAQGVRMHKLLDRIKESAEEQRTITL</sequence>
<evidence type="ECO:0000313" key="5">
    <source>
        <dbReference type="Proteomes" id="UP001241110"/>
    </source>
</evidence>
<reference evidence="4" key="1">
    <citation type="submission" date="2023-05" db="EMBL/GenBank/DDBJ databases">
        <authorList>
            <person name="Zhang X."/>
        </authorList>
    </citation>
    <scope>NUCLEOTIDE SEQUENCE</scope>
    <source>
        <strain evidence="4">YF14B1</strain>
    </source>
</reference>
<dbReference type="Pfam" id="PF22685">
    <property type="entry name" value="Gal80p_C-like"/>
    <property type="match status" value="1"/>
</dbReference>
<protein>
    <submittedName>
        <fullName evidence="4">Gfo/Idh/MocA family oxidoreductase</fullName>
    </submittedName>
</protein>
<dbReference type="InterPro" id="IPR050463">
    <property type="entry name" value="Gfo/Idh/MocA_oxidrdct_glycsds"/>
</dbReference>
<keyword evidence="1" id="KW-0560">Oxidoreductase</keyword>
<dbReference type="PANTHER" id="PTHR43818:SF11">
    <property type="entry name" value="BCDNA.GH03377"/>
    <property type="match status" value="1"/>
</dbReference>
<organism evidence="4 5">
    <name type="scientific">Xanthocytophaga flava</name>
    <dbReference type="NCBI Taxonomy" id="3048013"/>
    <lineage>
        <taxon>Bacteria</taxon>
        <taxon>Pseudomonadati</taxon>
        <taxon>Bacteroidota</taxon>
        <taxon>Cytophagia</taxon>
        <taxon>Cytophagales</taxon>
        <taxon>Rhodocytophagaceae</taxon>
        <taxon>Xanthocytophaga</taxon>
    </lineage>
</organism>
<gene>
    <name evidence="4" type="ORF">QNI16_19345</name>
</gene>
<dbReference type="InterPro" id="IPR055080">
    <property type="entry name" value="Gal80p-like_C"/>
</dbReference>
<dbReference type="InterPro" id="IPR000683">
    <property type="entry name" value="Gfo/Idh/MocA-like_OxRdtase_N"/>
</dbReference>
<dbReference type="SUPFAM" id="SSF55347">
    <property type="entry name" value="Glyceraldehyde-3-phosphate dehydrogenase-like, C-terminal domain"/>
    <property type="match status" value="1"/>
</dbReference>
<evidence type="ECO:0000256" key="1">
    <source>
        <dbReference type="ARBA" id="ARBA00023002"/>
    </source>
</evidence>
<dbReference type="AlphaFoldDB" id="A0AAE3QTQ6"/>
<evidence type="ECO:0000259" key="3">
    <source>
        <dbReference type="Pfam" id="PF22685"/>
    </source>
</evidence>
<dbReference type="Proteomes" id="UP001241110">
    <property type="component" value="Unassembled WGS sequence"/>
</dbReference>
<evidence type="ECO:0000259" key="2">
    <source>
        <dbReference type="Pfam" id="PF01408"/>
    </source>
</evidence>
<accession>A0AAE3QTQ6</accession>
<evidence type="ECO:0000313" key="4">
    <source>
        <dbReference type="EMBL" id="MDJ1482664.1"/>
    </source>
</evidence>